<dbReference type="AlphaFoldDB" id="A0A3Q2YAU2"/>
<dbReference type="GO" id="GO:0005634">
    <property type="term" value="C:nucleus"/>
    <property type="evidence" value="ECO:0007669"/>
    <property type="project" value="UniProtKB-SubCell"/>
</dbReference>
<evidence type="ECO:0000256" key="2">
    <source>
        <dbReference type="ARBA" id="ARBA00009534"/>
    </source>
</evidence>
<feature type="compositionally biased region" description="Basic and acidic residues" evidence="7">
    <location>
        <begin position="187"/>
        <end position="199"/>
    </location>
</feature>
<organism evidence="8 9">
    <name type="scientific">Hippocampus comes</name>
    <name type="common">Tiger tail seahorse</name>
    <dbReference type="NCBI Taxonomy" id="109280"/>
    <lineage>
        <taxon>Eukaryota</taxon>
        <taxon>Metazoa</taxon>
        <taxon>Chordata</taxon>
        <taxon>Craniata</taxon>
        <taxon>Vertebrata</taxon>
        <taxon>Euteleostomi</taxon>
        <taxon>Actinopterygii</taxon>
        <taxon>Neopterygii</taxon>
        <taxon>Teleostei</taxon>
        <taxon>Neoteleostei</taxon>
        <taxon>Acanthomorphata</taxon>
        <taxon>Syngnathiaria</taxon>
        <taxon>Syngnathiformes</taxon>
        <taxon>Syngnathoidei</taxon>
        <taxon>Syngnathidae</taxon>
        <taxon>Hippocampus</taxon>
    </lineage>
</organism>
<feature type="compositionally biased region" description="Basic residues" evidence="7">
    <location>
        <begin position="70"/>
        <end position="107"/>
    </location>
</feature>
<reference evidence="8" key="2">
    <citation type="submission" date="2025-09" db="UniProtKB">
        <authorList>
            <consortium name="Ensembl"/>
        </authorList>
    </citation>
    <scope>IDENTIFICATION</scope>
</reference>
<dbReference type="Ensembl" id="ENSHCOT00000016711.1">
    <property type="protein sequence ID" value="ENSHCOP00000010326.1"/>
    <property type="gene ID" value="ENSHCOG00000012923.1"/>
</dbReference>
<keyword evidence="4" id="KW-0597">Phosphoprotein</keyword>
<proteinExistence type="inferred from homology"/>
<keyword evidence="9" id="KW-1185">Reference proteome</keyword>
<dbReference type="InterPro" id="IPR029656">
    <property type="entry name" value="RSRP1"/>
</dbReference>
<protein>
    <recommendedName>
        <fullName evidence="3">Arginine/serine-rich protein 1</fullName>
    </recommendedName>
</protein>
<feature type="compositionally biased region" description="Low complexity" evidence="7">
    <location>
        <begin position="31"/>
        <end position="45"/>
    </location>
</feature>
<comment type="subcellular location">
    <subcellularLocation>
        <location evidence="1">Nucleus</location>
    </subcellularLocation>
</comment>
<name>A0A3Q2YAU2_HIPCM</name>
<dbReference type="PANTHER" id="PTHR47622:SF1">
    <property type="entry name" value="ARGININE_SERINE-RICH PROTEIN 1"/>
    <property type="match status" value="1"/>
</dbReference>
<dbReference type="STRING" id="109280.ENSHCOP00000010326"/>
<evidence type="ECO:0000256" key="1">
    <source>
        <dbReference type="ARBA" id="ARBA00004123"/>
    </source>
</evidence>
<accession>A0A3Q2YAU2</accession>
<feature type="region of interest" description="Disordered" evidence="7">
    <location>
        <begin position="1"/>
        <end position="140"/>
    </location>
</feature>
<evidence type="ECO:0000256" key="4">
    <source>
        <dbReference type="ARBA" id="ARBA00022553"/>
    </source>
</evidence>
<evidence type="ECO:0000256" key="3">
    <source>
        <dbReference type="ARBA" id="ARBA00018147"/>
    </source>
</evidence>
<feature type="compositionally biased region" description="Basic and acidic residues" evidence="7">
    <location>
        <begin position="1"/>
        <end position="12"/>
    </location>
</feature>
<reference evidence="8" key="1">
    <citation type="submission" date="2025-08" db="UniProtKB">
        <authorList>
            <consortium name="Ensembl"/>
        </authorList>
    </citation>
    <scope>IDENTIFICATION</scope>
</reference>
<evidence type="ECO:0000256" key="5">
    <source>
        <dbReference type="ARBA" id="ARBA00023242"/>
    </source>
</evidence>
<feature type="compositionally biased region" description="Low complexity" evidence="7">
    <location>
        <begin position="60"/>
        <end position="69"/>
    </location>
</feature>
<comment type="function">
    <text evidence="6">Probably acts as a spliceosomal factor that contributes to spliceosome assembly and regulates the isoform switching of proteins such as PARP6.</text>
</comment>
<feature type="compositionally biased region" description="Low complexity" evidence="7">
    <location>
        <begin position="108"/>
        <end position="139"/>
    </location>
</feature>
<evidence type="ECO:0000313" key="9">
    <source>
        <dbReference type="Proteomes" id="UP000264820"/>
    </source>
</evidence>
<dbReference type="GeneTree" id="ENSGT00730000112145"/>
<keyword evidence="5" id="KW-0539">Nucleus</keyword>
<dbReference type="PANTHER" id="PTHR47622">
    <property type="entry name" value="ARGININE/SERINE-RICH PROTEIN 1"/>
    <property type="match status" value="1"/>
</dbReference>
<comment type="similarity">
    <text evidence="2">Belongs to the RSRP family.</text>
</comment>
<dbReference type="Proteomes" id="UP000264820">
    <property type="component" value="Unplaced"/>
</dbReference>
<evidence type="ECO:0000256" key="6">
    <source>
        <dbReference type="ARBA" id="ARBA00034666"/>
    </source>
</evidence>
<feature type="region of interest" description="Disordered" evidence="7">
    <location>
        <begin position="174"/>
        <end position="211"/>
    </location>
</feature>
<dbReference type="Pfam" id="PF17069">
    <property type="entry name" value="RSRP"/>
    <property type="match status" value="1"/>
</dbReference>
<evidence type="ECO:0000256" key="7">
    <source>
        <dbReference type="SAM" id="MobiDB-lite"/>
    </source>
</evidence>
<feature type="compositionally biased region" description="Polar residues" evidence="7">
    <location>
        <begin position="21"/>
        <end position="30"/>
    </location>
</feature>
<evidence type="ECO:0000313" key="8">
    <source>
        <dbReference type="Ensembl" id="ENSHCOP00000010326.1"/>
    </source>
</evidence>
<dbReference type="OMA" id="YGQWIPV"/>
<sequence>MCKTMTKGEDSHLAMTHVHQSDSLSRIFDQSSPSSYYSRNSYESSPTSSFGSERGRDRSSSSSRGSSSRSRSRSHPRCHRHSRCRSHRRHSRGHRHLARRHRAHSRSYSRSPSLHRFPRSPSRANRSPSRSSGSSVSLSLEDKRELLKAAKSNAMKLLGVEKLELPESVKPILSEQLKEPQGVPPQSEKRVRPYPEKTPSKSNEAEATITSPKVAAKPKTITFSINNCVAKPSTVLQIGAKVTARVDSYESRKPYGHWVPVMSSQSARPRKQVRNKSR</sequence>